<dbReference type="GO" id="GO:0016020">
    <property type="term" value="C:membrane"/>
    <property type="evidence" value="ECO:0007669"/>
    <property type="project" value="InterPro"/>
</dbReference>
<evidence type="ECO:0000256" key="6">
    <source>
        <dbReference type="ARBA" id="ARBA00022840"/>
    </source>
</evidence>
<evidence type="ECO:0000313" key="10">
    <source>
        <dbReference type="Proteomes" id="UP000095209"/>
    </source>
</evidence>
<evidence type="ECO:0000256" key="7">
    <source>
        <dbReference type="ARBA" id="ARBA00023012"/>
    </source>
</evidence>
<evidence type="ECO:0000256" key="2">
    <source>
        <dbReference type="ARBA" id="ARBA00012438"/>
    </source>
</evidence>
<dbReference type="Pfam" id="PF02518">
    <property type="entry name" value="HATPase_c"/>
    <property type="match status" value="1"/>
</dbReference>
<dbReference type="PANTHER" id="PTHR24421:SF40">
    <property type="entry name" value="SENSOR HISTIDINE KINASE YHCY"/>
    <property type="match status" value="1"/>
</dbReference>
<keyword evidence="7" id="KW-0902">Two-component regulatory system</keyword>
<dbReference type="Gene3D" id="3.30.450.40">
    <property type="match status" value="1"/>
</dbReference>
<dbReference type="Gene3D" id="1.20.5.1930">
    <property type="match status" value="1"/>
</dbReference>
<dbReference type="PROSITE" id="PS50109">
    <property type="entry name" value="HIS_KIN"/>
    <property type="match status" value="1"/>
</dbReference>
<dbReference type="GO" id="GO:0000155">
    <property type="term" value="F:phosphorelay sensor kinase activity"/>
    <property type="evidence" value="ECO:0007669"/>
    <property type="project" value="InterPro"/>
</dbReference>
<accession>A0A1E5LFW4</accession>
<dbReference type="InterPro" id="IPR011712">
    <property type="entry name" value="Sig_transdc_His_kin_sub3_dim/P"/>
</dbReference>
<evidence type="ECO:0000259" key="8">
    <source>
        <dbReference type="PROSITE" id="PS50109"/>
    </source>
</evidence>
<keyword evidence="10" id="KW-1185">Reference proteome</keyword>
<dbReference type="SUPFAM" id="SSF55781">
    <property type="entry name" value="GAF domain-like"/>
    <property type="match status" value="1"/>
</dbReference>
<dbReference type="InterPro" id="IPR050482">
    <property type="entry name" value="Sensor_HK_TwoCompSys"/>
</dbReference>
<feature type="domain" description="Histidine kinase" evidence="8">
    <location>
        <begin position="293"/>
        <end position="481"/>
    </location>
</feature>
<protein>
    <recommendedName>
        <fullName evidence="2">histidine kinase</fullName>
        <ecNumber evidence="2">2.7.13.3</ecNumber>
    </recommendedName>
</protein>
<dbReference type="SMART" id="SM00387">
    <property type="entry name" value="HATPase_c"/>
    <property type="match status" value="1"/>
</dbReference>
<dbReference type="InterPro" id="IPR003594">
    <property type="entry name" value="HATPase_dom"/>
</dbReference>
<dbReference type="Pfam" id="PF07730">
    <property type="entry name" value="HisKA_3"/>
    <property type="match status" value="1"/>
</dbReference>
<comment type="catalytic activity">
    <reaction evidence="1">
        <text>ATP + protein L-histidine = ADP + protein N-phospho-L-histidine.</text>
        <dbReference type="EC" id="2.7.13.3"/>
    </reaction>
</comment>
<evidence type="ECO:0000256" key="3">
    <source>
        <dbReference type="ARBA" id="ARBA00022679"/>
    </source>
</evidence>
<keyword evidence="5" id="KW-0418">Kinase</keyword>
<dbReference type="InterPro" id="IPR003018">
    <property type="entry name" value="GAF"/>
</dbReference>
<dbReference type="EMBL" id="MJEH01000020">
    <property type="protein sequence ID" value="OEH92962.1"/>
    <property type="molecule type" value="Genomic_DNA"/>
</dbReference>
<dbReference type="GO" id="GO:0005524">
    <property type="term" value="F:ATP binding"/>
    <property type="evidence" value="ECO:0007669"/>
    <property type="project" value="UniProtKB-KW"/>
</dbReference>
<dbReference type="AlphaFoldDB" id="A0A1E5LFW4"/>
<dbReference type="SUPFAM" id="SSF55874">
    <property type="entry name" value="ATPase domain of HSP90 chaperone/DNA topoisomerase II/histidine kinase"/>
    <property type="match status" value="1"/>
</dbReference>
<gene>
    <name evidence="9" type="ORF">BFG57_14425</name>
</gene>
<evidence type="ECO:0000256" key="5">
    <source>
        <dbReference type="ARBA" id="ARBA00022777"/>
    </source>
</evidence>
<dbReference type="PANTHER" id="PTHR24421">
    <property type="entry name" value="NITRATE/NITRITE SENSOR PROTEIN NARX-RELATED"/>
    <property type="match status" value="1"/>
</dbReference>
<keyword evidence="3" id="KW-0808">Transferase</keyword>
<dbReference type="CDD" id="cd16917">
    <property type="entry name" value="HATPase_UhpB-NarQ-NarX-like"/>
    <property type="match status" value="1"/>
</dbReference>
<dbReference type="InterPro" id="IPR005467">
    <property type="entry name" value="His_kinase_dom"/>
</dbReference>
<dbReference type="Proteomes" id="UP000095209">
    <property type="component" value="Unassembled WGS sequence"/>
</dbReference>
<keyword evidence="4" id="KW-0547">Nucleotide-binding</keyword>
<comment type="caution">
    <text evidence="9">The sequence shown here is derived from an EMBL/GenBank/DDBJ whole genome shotgun (WGS) entry which is preliminary data.</text>
</comment>
<dbReference type="InterPro" id="IPR036890">
    <property type="entry name" value="HATPase_C_sf"/>
</dbReference>
<proteinExistence type="predicted"/>
<reference evidence="9 10" key="1">
    <citation type="submission" date="2016-08" db="EMBL/GenBank/DDBJ databases">
        <title>Genome of Bacillus solimangrovi GH2-4.</title>
        <authorList>
            <person name="Lim S."/>
            <person name="Kim B.-C."/>
        </authorList>
    </citation>
    <scope>NUCLEOTIDE SEQUENCE [LARGE SCALE GENOMIC DNA]</scope>
    <source>
        <strain evidence="9 10">GH2-4</strain>
    </source>
</reference>
<dbReference type="STRING" id="1305675.BFG57_14425"/>
<dbReference type="SMART" id="SM00065">
    <property type="entry name" value="GAF"/>
    <property type="match status" value="1"/>
</dbReference>
<dbReference type="GO" id="GO:0046983">
    <property type="term" value="F:protein dimerization activity"/>
    <property type="evidence" value="ECO:0007669"/>
    <property type="project" value="InterPro"/>
</dbReference>
<name>A0A1E5LFW4_9BACI</name>
<keyword evidence="6" id="KW-0067">ATP-binding</keyword>
<evidence type="ECO:0000256" key="4">
    <source>
        <dbReference type="ARBA" id="ARBA00022741"/>
    </source>
</evidence>
<dbReference type="InterPro" id="IPR029016">
    <property type="entry name" value="GAF-like_dom_sf"/>
</dbReference>
<evidence type="ECO:0000256" key="1">
    <source>
        <dbReference type="ARBA" id="ARBA00000085"/>
    </source>
</evidence>
<sequence>MDNNFSNEMNTLKSIAKTLNQGQCLEDMLDVVVAELLKVTNLETGWIFFIDEKGEHTLISDVNLPPALCVKNKFPMCEGECWCVDRFQDGRLTKPVNIMECKRLDDAVSFEWGETNDVTHHATIPLVAGTKTYGVLNVAAGGKEHFTERELSLLEAAGYQIGTAIKRMQDLQKEEKRSEMFQRYGAFTTELNRKIPARIDQLLASHFQWDGVTFTINGETFQTINKINDDNDSYTTTFSAGQSVISLRVQGSVLDEIDRDIMQHITQYVAVTYENFRLQLEQQELAKVEERNRLARDLHDSVNQLLFSLTLTVRGLKERAQDAELVDGLEYVQSLSQQALKEMRTLIWQLRPVQLNHGLVNAISTYAKTLQLEVAIDSSGSLHLPTVIEECLWRVVQECLHNIKKHAGTNDASIKIQRLKQSVTIVIHDSGKGFDYDKGQPIPSLGLKTMQERVEILNGKVEIYSKESEGTNIMIEIPIEDGGGMK</sequence>
<organism evidence="9 10">
    <name type="scientific">Bacillus solimangrovi</name>
    <dbReference type="NCBI Taxonomy" id="1305675"/>
    <lineage>
        <taxon>Bacteria</taxon>
        <taxon>Bacillati</taxon>
        <taxon>Bacillota</taxon>
        <taxon>Bacilli</taxon>
        <taxon>Bacillales</taxon>
        <taxon>Bacillaceae</taxon>
        <taxon>Bacillus</taxon>
    </lineage>
</organism>
<evidence type="ECO:0000313" key="9">
    <source>
        <dbReference type="EMBL" id="OEH92962.1"/>
    </source>
</evidence>
<dbReference type="Gene3D" id="3.30.565.10">
    <property type="entry name" value="Histidine kinase-like ATPase, C-terminal domain"/>
    <property type="match status" value="1"/>
</dbReference>
<dbReference type="Pfam" id="PF13185">
    <property type="entry name" value="GAF_2"/>
    <property type="match status" value="1"/>
</dbReference>
<dbReference type="EC" id="2.7.13.3" evidence="2"/>